<proteinExistence type="inferred from homology"/>
<dbReference type="GO" id="GO:0042840">
    <property type="term" value="P:D-glucuronate catabolic process"/>
    <property type="evidence" value="ECO:0007669"/>
    <property type="project" value="TreeGrafter"/>
</dbReference>
<evidence type="ECO:0000256" key="6">
    <source>
        <dbReference type="ARBA" id="ARBA00007389"/>
    </source>
</evidence>
<dbReference type="OrthoDB" id="9780250at2"/>
<dbReference type="Proteomes" id="UP000282977">
    <property type="component" value="Unassembled WGS sequence"/>
</dbReference>
<evidence type="ECO:0000313" key="11">
    <source>
        <dbReference type="EMBL" id="RVT44039.1"/>
    </source>
</evidence>
<keyword evidence="8" id="KW-0408">Iron</keyword>
<dbReference type="InterPro" id="IPR004628">
    <property type="entry name" value="Man_deHydtase"/>
</dbReference>
<dbReference type="InterPro" id="IPR036237">
    <property type="entry name" value="Xyl_isomerase-like_sf"/>
</dbReference>
<evidence type="ECO:0000256" key="8">
    <source>
        <dbReference type="ARBA" id="ARBA00023004"/>
    </source>
</evidence>
<evidence type="ECO:0000256" key="7">
    <source>
        <dbReference type="ARBA" id="ARBA00012927"/>
    </source>
</evidence>
<comment type="cofactor">
    <cofactor evidence="2">
        <name>Mn(2+)</name>
        <dbReference type="ChEBI" id="CHEBI:29035"/>
    </cofactor>
</comment>
<dbReference type="EC" id="4.2.1.8" evidence="7"/>
<evidence type="ECO:0000256" key="9">
    <source>
        <dbReference type="ARBA" id="ARBA00023211"/>
    </source>
</evidence>
<dbReference type="Pfam" id="PF03786">
    <property type="entry name" value="UxuA"/>
    <property type="match status" value="2"/>
</dbReference>
<dbReference type="GO" id="GO:0008927">
    <property type="term" value="F:mannonate dehydratase activity"/>
    <property type="evidence" value="ECO:0007669"/>
    <property type="project" value="UniProtKB-EC"/>
</dbReference>
<keyword evidence="12" id="KW-1185">Reference proteome</keyword>
<evidence type="ECO:0000313" key="12">
    <source>
        <dbReference type="Proteomes" id="UP000282977"/>
    </source>
</evidence>
<protein>
    <recommendedName>
        <fullName evidence="7">mannonate dehydratase</fullName>
        <ecNumber evidence="7">4.2.1.8</ecNumber>
    </recommendedName>
</protein>
<dbReference type="UniPathway" id="UPA00246"/>
<comment type="function">
    <text evidence="4">Catalyzes the dehydration of D-mannonate.</text>
</comment>
<dbReference type="GO" id="GO:0030145">
    <property type="term" value="F:manganese ion binding"/>
    <property type="evidence" value="ECO:0007669"/>
    <property type="project" value="TreeGrafter"/>
</dbReference>
<organism evidence="11 12">
    <name type="scientific">Sphingobium algorifonticola</name>
    <dbReference type="NCBI Taxonomy" id="2008318"/>
    <lineage>
        <taxon>Bacteria</taxon>
        <taxon>Pseudomonadati</taxon>
        <taxon>Pseudomonadota</taxon>
        <taxon>Alphaproteobacteria</taxon>
        <taxon>Sphingomonadales</taxon>
        <taxon>Sphingomonadaceae</taxon>
        <taxon>Sphingobium</taxon>
    </lineage>
</organism>
<evidence type="ECO:0000256" key="5">
    <source>
        <dbReference type="ARBA" id="ARBA00004892"/>
    </source>
</evidence>
<keyword evidence="9" id="KW-0464">Manganese</keyword>
<comment type="pathway">
    <text evidence="5">Carbohydrate metabolism; pentose and glucuronate interconversion.</text>
</comment>
<comment type="similarity">
    <text evidence="6">Belongs to the mannonate dehydratase family.</text>
</comment>
<evidence type="ECO:0000256" key="3">
    <source>
        <dbReference type="ARBA" id="ARBA00001954"/>
    </source>
</evidence>
<dbReference type="Gene3D" id="3.20.20.150">
    <property type="entry name" value="Divalent-metal-dependent TIM barrel enzymes"/>
    <property type="match status" value="1"/>
</dbReference>
<evidence type="ECO:0000256" key="2">
    <source>
        <dbReference type="ARBA" id="ARBA00001936"/>
    </source>
</evidence>
<dbReference type="SUPFAM" id="SSF51658">
    <property type="entry name" value="Xylose isomerase-like"/>
    <property type="match status" value="1"/>
</dbReference>
<comment type="caution">
    <text evidence="11">The sequence shown here is derived from an EMBL/GenBank/DDBJ whole genome shotgun (WGS) entry which is preliminary data.</text>
</comment>
<gene>
    <name evidence="11" type="ORF">ENE74_04275</name>
</gene>
<reference evidence="11 12" key="1">
    <citation type="submission" date="2019-01" db="EMBL/GenBank/DDBJ databases">
        <authorList>
            <person name="Chen W.-M."/>
        </authorList>
    </citation>
    <scope>NUCLEOTIDE SEQUENCE [LARGE SCALE GENOMIC DNA]</scope>
    <source>
        <strain evidence="11 12">TLA-22</strain>
    </source>
</reference>
<dbReference type="PANTHER" id="PTHR30387">
    <property type="entry name" value="MANNONATE DEHYDRATASE"/>
    <property type="match status" value="1"/>
</dbReference>
<evidence type="ECO:0000256" key="4">
    <source>
        <dbReference type="ARBA" id="ARBA00002713"/>
    </source>
</evidence>
<keyword evidence="10" id="KW-0456">Lyase</keyword>
<dbReference type="PANTHER" id="PTHR30387:SF2">
    <property type="entry name" value="MANNONATE DEHYDRATASE"/>
    <property type="match status" value="1"/>
</dbReference>
<dbReference type="GO" id="GO:0008198">
    <property type="term" value="F:ferrous iron binding"/>
    <property type="evidence" value="ECO:0007669"/>
    <property type="project" value="TreeGrafter"/>
</dbReference>
<dbReference type="EMBL" id="RZUL01000001">
    <property type="protein sequence ID" value="RVT44039.1"/>
    <property type="molecule type" value="Genomic_DNA"/>
</dbReference>
<comment type="cofactor">
    <cofactor evidence="3">
        <name>Fe(2+)</name>
        <dbReference type="ChEBI" id="CHEBI:29033"/>
    </cofactor>
</comment>
<sequence>MGVTHAIAKLAPELTGKLPPWDYESLRSEVDRYAAAGFRIGGLEGDQFDMSRIKLGLDGRDDDIERYKRMLQNMGRCGIDFLCYNFMPLGWLRNRTGVQDRGGAVTTGYRHGTDHAPGAEIIPAERIWDNYEYFLRRVIPAAEDSGVRMGMHPDDPPAPMIDGIGRIFINAAASQRALDMVASPMNGLTFCQATYKTMGEDIEELVHRFGAQGKIFYVHIRDVKGLWNDFVETFPEDGDSDMAAMFRAYRDIGFDGYLRPDHAPTMLGSQAEASFSGGTGSGYEAEGMVYTIGYIKGLMQATGMSWQ</sequence>
<name>A0A437JDN9_9SPHN</name>
<comment type="catalytic activity">
    <reaction evidence="1">
        <text>D-mannonate = 2-dehydro-3-deoxy-D-gluconate + H2O</text>
        <dbReference type="Rhea" id="RHEA:20097"/>
        <dbReference type="ChEBI" id="CHEBI:15377"/>
        <dbReference type="ChEBI" id="CHEBI:17767"/>
        <dbReference type="ChEBI" id="CHEBI:57990"/>
        <dbReference type="EC" id="4.2.1.8"/>
    </reaction>
</comment>
<evidence type="ECO:0000256" key="1">
    <source>
        <dbReference type="ARBA" id="ARBA00001794"/>
    </source>
</evidence>
<evidence type="ECO:0000256" key="10">
    <source>
        <dbReference type="ARBA" id="ARBA00023239"/>
    </source>
</evidence>
<accession>A0A437JDN9</accession>
<dbReference type="AlphaFoldDB" id="A0A437JDN9"/>